<dbReference type="Pfam" id="PF10604">
    <property type="entry name" value="Polyketide_cyc2"/>
    <property type="match status" value="1"/>
</dbReference>
<dbReference type="Proteomes" id="UP000320338">
    <property type="component" value="Unassembled WGS sequence"/>
</dbReference>
<gene>
    <name evidence="1" type="ORF">PHY01_27280</name>
</gene>
<evidence type="ECO:0000313" key="1">
    <source>
        <dbReference type="EMBL" id="GEC20445.1"/>
    </source>
</evidence>
<evidence type="ECO:0000313" key="2">
    <source>
        <dbReference type="Proteomes" id="UP000320338"/>
    </source>
</evidence>
<keyword evidence="2" id="KW-1185">Reference proteome</keyword>
<accession>A0A4Y3WNR1</accession>
<dbReference type="InterPro" id="IPR019587">
    <property type="entry name" value="Polyketide_cyclase/dehydratase"/>
</dbReference>
<sequence>MCHIRPMDEVTTTVAAPPERVWALVTDITRMGEWSPESTGGRWRGGATGPATGARFVGGNRNGWVRWSTHCRVVECTAPSRFAFTVAESRMTWGWRLEPDGDGTRLTQWRERTGTPNVAVRALAASGLLGRDREQLMVDGMHRTVAAVKAAAER</sequence>
<comment type="caution">
    <text evidence="1">The sequence shown here is derived from an EMBL/GenBank/DDBJ whole genome shotgun (WGS) entry which is preliminary data.</text>
</comment>
<organism evidence="1 2">
    <name type="scientific">Pseudonocardia hydrocarbonoxydans</name>
    <dbReference type="NCBI Taxonomy" id="76726"/>
    <lineage>
        <taxon>Bacteria</taxon>
        <taxon>Bacillati</taxon>
        <taxon>Actinomycetota</taxon>
        <taxon>Actinomycetes</taxon>
        <taxon>Pseudonocardiales</taxon>
        <taxon>Pseudonocardiaceae</taxon>
        <taxon>Pseudonocardia</taxon>
    </lineage>
</organism>
<dbReference type="AlphaFoldDB" id="A0A4Y3WNR1"/>
<evidence type="ECO:0008006" key="3">
    <source>
        <dbReference type="Google" id="ProtNLM"/>
    </source>
</evidence>
<name>A0A4Y3WNR1_9PSEU</name>
<reference evidence="1 2" key="1">
    <citation type="submission" date="2019-06" db="EMBL/GenBank/DDBJ databases">
        <title>Whole genome shotgun sequence of Pseudonocardia hydrocarbonoxydans NBRC 14498.</title>
        <authorList>
            <person name="Hosoyama A."/>
            <person name="Uohara A."/>
            <person name="Ohji S."/>
            <person name="Ichikawa N."/>
        </authorList>
    </citation>
    <scope>NUCLEOTIDE SEQUENCE [LARGE SCALE GENOMIC DNA]</scope>
    <source>
        <strain evidence="1 2">NBRC 14498</strain>
    </source>
</reference>
<proteinExistence type="predicted"/>
<dbReference type="InterPro" id="IPR023393">
    <property type="entry name" value="START-like_dom_sf"/>
</dbReference>
<dbReference type="Gene3D" id="3.30.530.20">
    <property type="match status" value="1"/>
</dbReference>
<protein>
    <recommendedName>
        <fullName evidence="3">Polyketide cyclase</fullName>
    </recommendedName>
</protein>
<dbReference type="SUPFAM" id="SSF55961">
    <property type="entry name" value="Bet v1-like"/>
    <property type="match status" value="1"/>
</dbReference>
<dbReference type="CDD" id="cd07812">
    <property type="entry name" value="SRPBCC"/>
    <property type="match status" value="1"/>
</dbReference>
<dbReference type="EMBL" id="BJNG01000018">
    <property type="protein sequence ID" value="GEC20445.1"/>
    <property type="molecule type" value="Genomic_DNA"/>
</dbReference>